<dbReference type="Pfam" id="PF04043">
    <property type="entry name" value="PMEI"/>
    <property type="match status" value="1"/>
</dbReference>
<comment type="similarity">
    <text evidence="6">Belongs to the PMEI family.</text>
</comment>
<dbReference type="PANTHER" id="PTHR31080:SF96">
    <property type="entry name" value="21 KDA PROTEIN-LIKE"/>
    <property type="match status" value="1"/>
</dbReference>
<feature type="signal peptide" evidence="7">
    <location>
        <begin position="1"/>
        <end position="27"/>
    </location>
</feature>
<dbReference type="EMBL" id="BSYR01000012">
    <property type="protein sequence ID" value="GMI76363.1"/>
    <property type="molecule type" value="Genomic_DNA"/>
</dbReference>
<evidence type="ECO:0000259" key="8">
    <source>
        <dbReference type="SMART" id="SM00856"/>
    </source>
</evidence>
<name>A0A9W7HFH8_HIBTR</name>
<dbReference type="PANTHER" id="PTHR31080">
    <property type="entry name" value="PECTINESTERASE INHIBITOR-LIKE"/>
    <property type="match status" value="1"/>
</dbReference>
<dbReference type="Gene3D" id="1.20.140.40">
    <property type="entry name" value="Invertase/pectin methylesterase inhibitor family protein"/>
    <property type="match status" value="1"/>
</dbReference>
<dbReference type="FunFam" id="1.20.140.40:FF:000006">
    <property type="entry name" value="Pectinesterase inhibitor 3"/>
    <property type="match status" value="1"/>
</dbReference>
<keyword evidence="10" id="KW-1185">Reference proteome</keyword>
<dbReference type="InterPro" id="IPR006501">
    <property type="entry name" value="Pectinesterase_inhib_dom"/>
</dbReference>
<evidence type="ECO:0000256" key="6">
    <source>
        <dbReference type="ARBA" id="ARBA00038471"/>
    </source>
</evidence>
<evidence type="ECO:0000313" key="9">
    <source>
        <dbReference type="EMBL" id="GMI76363.1"/>
    </source>
</evidence>
<protein>
    <recommendedName>
        <fullName evidence="8">Pectinesterase inhibitor domain-containing protein</fullName>
    </recommendedName>
</protein>
<dbReference type="OrthoDB" id="1430376at2759"/>
<evidence type="ECO:0000256" key="4">
    <source>
        <dbReference type="ARBA" id="ARBA00022729"/>
    </source>
</evidence>
<organism evidence="9 10">
    <name type="scientific">Hibiscus trionum</name>
    <name type="common">Flower of an hour</name>
    <dbReference type="NCBI Taxonomy" id="183268"/>
    <lineage>
        <taxon>Eukaryota</taxon>
        <taxon>Viridiplantae</taxon>
        <taxon>Streptophyta</taxon>
        <taxon>Embryophyta</taxon>
        <taxon>Tracheophyta</taxon>
        <taxon>Spermatophyta</taxon>
        <taxon>Magnoliopsida</taxon>
        <taxon>eudicotyledons</taxon>
        <taxon>Gunneridae</taxon>
        <taxon>Pentapetalae</taxon>
        <taxon>rosids</taxon>
        <taxon>malvids</taxon>
        <taxon>Malvales</taxon>
        <taxon>Malvaceae</taxon>
        <taxon>Malvoideae</taxon>
        <taxon>Hibiscus</taxon>
    </lineage>
</organism>
<dbReference type="SUPFAM" id="SSF101148">
    <property type="entry name" value="Plant invertase/pectin methylesterase inhibitor"/>
    <property type="match status" value="1"/>
</dbReference>
<dbReference type="SMART" id="SM00856">
    <property type="entry name" value="PMEI"/>
    <property type="match status" value="1"/>
</dbReference>
<evidence type="ECO:0000256" key="5">
    <source>
        <dbReference type="ARBA" id="ARBA00023157"/>
    </source>
</evidence>
<sequence length="200" mass="21864">MANISSWFPISAIFIFALFTSPPRSAARKLLSSETDTDFIKTWCASTTYPDLCLATFSSHAAEIHGSPQKLATVSLFVTLNTTRSASKTINELCKKQGLKPREVAALQDCVEEISDSIDEVKRSIAEMDESTGKSFAFRMNDIETWVSAALTDDDTCMDGFSEAAIDGNVKDNVRAVIEKVARLTSISLAFVNRYAGAKK</sequence>
<evidence type="ECO:0000256" key="3">
    <source>
        <dbReference type="ARBA" id="ARBA00022525"/>
    </source>
</evidence>
<dbReference type="InterPro" id="IPR051955">
    <property type="entry name" value="PME_Inhibitor"/>
</dbReference>
<comment type="caution">
    <text evidence="9">The sequence shown here is derived from an EMBL/GenBank/DDBJ whole genome shotgun (WGS) entry which is preliminary data.</text>
</comment>
<evidence type="ECO:0000256" key="1">
    <source>
        <dbReference type="ARBA" id="ARBA00004271"/>
    </source>
</evidence>
<dbReference type="GO" id="GO:0048046">
    <property type="term" value="C:apoplast"/>
    <property type="evidence" value="ECO:0007669"/>
    <property type="project" value="UniProtKB-SubCell"/>
</dbReference>
<keyword evidence="3" id="KW-0964">Secreted</keyword>
<feature type="chain" id="PRO_5040954599" description="Pectinesterase inhibitor domain-containing protein" evidence="7">
    <location>
        <begin position="28"/>
        <end position="200"/>
    </location>
</feature>
<keyword evidence="2" id="KW-0052">Apoplast</keyword>
<keyword evidence="5" id="KW-1015">Disulfide bond</keyword>
<proteinExistence type="inferred from homology"/>
<dbReference type="GO" id="GO:0004857">
    <property type="term" value="F:enzyme inhibitor activity"/>
    <property type="evidence" value="ECO:0007669"/>
    <property type="project" value="InterPro"/>
</dbReference>
<evidence type="ECO:0000256" key="2">
    <source>
        <dbReference type="ARBA" id="ARBA00022523"/>
    </source>
</evidence>
<evidence type="ECO:0000313" key="10">
    <source>
        <dbReference type="Proteomes" id="UP001165190"/>
    </source>
</evidence>
<gene>
    <name evidence="9" type="ORF">HRI_001305600</name>
</gene>
<accession>A0A9W7HFH8</accession>
<feature type="domain" description="Pectinesterase inhibitor" evidence="8">
    <location>
        <begin position="35"/>
        <end position="191"/>
    </location>
</feature>
<keyword evidence="4 7" id="KW-0732">Signal</keyword>
<dbReference type="InterPro" id="IPR035513">
    <property type="entry name" value="Invertase/methylesterase_inhib"/>
</dbReference>
<dbReference type="Proteomes" id="UP001165190">
    <property type="component" value="Unassembled WGS sequence"/>
</dbReference>
<dbReference type="CDD" id="cd15798">
    <property type="entry name" value="PMEI-like_3"/>
    <property type="match status" value="1"/>
</dbReference>
<dbReference type="NCBIfam" id="TIGR01614">
    <property type="entry name" value="PME_inhib"/>
    <property type="match status" value="1"/>
</dbReference>
<reference evidence="9" key="1">
    <citation type="submission" date="2023-05" db="EMBL/GenBank/DDBJ databases">
        <title>Genome and transcriptome analyses reveal genes involved in the formation of fine ridges on petal epidermal cells in Hibiscus trionum.</title>
        <authorList>
            <person name="Koshimizu S."/>
            <person name="Masuda S."/>
            <person name="Ishii T."/>
            <person name="Shirasu K."/>
            <person name="Hoshino A."/>
            <person name="Arita M."/>
        </authorList>
    </citation>
    <scope>NUCLEOTIDE SEQUENCE</scope>
    <source>
        <strain evidence="9">Hamamatsu line</strain>
    </source>
</reference>
<dbReference type="AlphaFoldDB" id="A0A9W7HFH8"/>
<comment type="subcellular location">
    <subcellularLocation>
        <location evidence="1">Secreted</location>
        <location evidence="1">Extracellular space</location>
        <location evidence="1">Apoplast</location>
    </subcellularLocation>
</comment>
<evidence type="ECO:0000256" key="7">
    <source>
        <dbReference type="SAM" id="SignalP"/>
    </source>
</evidence>